<reference evidence="15 16" key="1">
    <citation type="submission" date="2009-06" db="EMBL/GenBank/DDBJ databases">
        <title>Complete sequence of Desulfovibrio salexigens DSM 2638.</title>
        <authorList>
            <consortium name="US DOE Joint Genome Institute"/>
            <person name="Lucas S."/>
            <person name="Copeland A."/>
            <person name="Lapidus A."/>
            <person name="Glavina del Rio T."/>
            <person name="Tice H."/>
            <person name="Bruce D."/>
            <person name="Goodwin L."/>
            <person name="Pitluck S."/>
            <person name="Munk A.C."/>
            <person name="Brettin T."/>
            <person name="Detter J.C."/>
            <person name="Han C."/>
            <person name="Tapia R."/>
            <person name="Larimer F."/>
            <person name="Land M."/>
            <person name="Hauser L."/>
            <person name="Kyrpides N."/>
            <person name="Anderson I."/>
            <person name="Wall J.D."/>
            <person name="Arkin A.P."/>
            <person name="Dehal P."/>
            <person name="Chivian D."/>
            <person name="Giles B."/>
            <person name="Hazen T.C."/>
        </authorList>
    </citation>
    <scope>NUCLEOTIDE SEQUENCE [LARGE SCALE GENOMIC DNA]</scope>
    <source>
        <strain evidence="16">ATCC 14822 / DSM 2638 / NCIMB 8403 / VKM B-1763</strain>
    </source>
</reference>
<gene>
    <name evidence="15" type="ordered locus">Desal_2892</name>
</gene>
<evidence type="ECO:0000259" key="13">
    <source>
        <dbReference type="PROSITE" id="PS50113"/>
    </source>
</evidence>
<dbReference type="InterPro" id="IPR005467">
    <property type="entry name" value="His_kinase_dom"/>
</dbReference>
<dbReference type="PANTHER" id="PTHR43065:SF42">
    <property type="entry name" value="TWO-COMPONENT SENSOR PPRA"/>
    <property type="match status" value="1"/>
</dbReference>
<evidence type="ECO:0000256" key="10">
    <source>
        <dbReference type="SAM" id="Phobius"/>
    </source>
</evidence>
<dbReference type="SUPFAM" id="SSF47384">
    <property type="entry name" value="Homodimeric domain of signal transducing histidine kinase"/>
    <property type="match status" value="1"/>
</dbReference>
<keyword evidence="10" id="KW-1133">Transmembrane helix</keyword>
<dbReference type="InterPro" id="IPR036097">
    <property type="entry name" value="HisK_dim/P_sf"/>
</dbReference>
<name>C6C073_MARSD</name>
<dbReference type="GO" id="GO:0000155">
    <property type="term" value="F:phosphorelay sensor kinase activity"/>
    <property type="evidence" value="ECO:0007669"/>
    <property type="project" value="InterPro"/>
</dbReference>
<dbReference type="GO" id="GO:0005524">
    <property type="term" value="F:ATP binding"/>
    <property type="evidence" value="ECO:0007669"/>
    <property type="project" value="UniProtKB-KW"/>
</dbReference>
<evidence type="ECO:0000256" key="3">
    <source>
        <dbReference type="ARBA" id="ARBA00012438"/>
    </source>
</evidence>
<dbReference type="STRING" id="526222.Desal_2892"/>
<keyword evidence="7 15" id="KW-0418">Kinase</keyword>
<feature type="domain" description="Histidine kinase" evidence="11">
    <location>
        <begin position="509"/>
        <end position="755"/>
    </location>
</feature>
<dbReference type="KEGG" id="dsa:Desal_2892"/>
<keyword evidence="16" id="KW-1185">Reference proteome</keyword>
<dbReference type="PROSITE" id="PS50112">
    <property type="entry name" value="PAS"/>
    <property type="match status" value="1"/>
</dbReference>
<evidence type="ECO:0000256" key="2">
    <source>
        <dbReference type="ARBA" id="ARBA00004370"/>
    </source>
</evidence>
<keyword evidence="8" id="KW-0067">ATP-binding</keyword>
<evidence type="ECO:0000256" key="4">
    <source>
        <dbReference type="ARBA" id="ARBA00022553"/>
    </source>
</evidence>
<dbReference type="eggNOG" id="COG3852">
    <property type="taxonomic scope" value="Bacteria"/>
</dbReference>
<evidence type="ECO:0000256" key="7">
    <source>
        <dbReference type="ARBA" id="ARBA00022777"/>
    </source>
</evidence>
<feature type="transmembrane region" description="Helical" evidence="10">
    <location>
        <begin position="17"/>
        <end position="39"/>
    </location>
</feature>
<evidence type="ECO:0000256" key="9">
    <source>
        <dbReference type="ARBA" id="ARBA00023012"/>
    </source>
</evidence>
<protein>
    <recommendedName>
        <fullName evidence="3">histidine kinase</fullName>
        <ecNumber evidence="3">2.7.13.3</ecNumber>
    </recommendedName>
</protein>
<dbReference type="Pfam" id="PF02518">
    <property type="entry name" value="HATPase_c"/>
    <property type="match status" value="1"/>
</dbReference>
<dbReference type="PROSITE" id="PS50113">
    <property type="entry name" value="PAC"/>
    <property type="match status" value="1"/>
</dbReference>
<sequence>MVKFLKIRKGQVLPYKLLVYILICSSFFTILGTSVQLYMEYRSDVSEIQKGFGQIEHSYVNTIAASLWDINIDHVKIQLEGALKLPGMRYLEVVEMSFGSVDPVAFIGKVPAGGNVIEKNFPLVHVIDGKSVEVGQLRAVADLDNVFKRLRLRVFVVLLTQAVKTFLVALFILMIIHYMVTRHLQTMAEYAQEMDISTLGRELVLKRRKKNTKPDEIDRVAEAFNEMRLNLIRDIAERKKAEEALRQSNMIVEKSPMVLFKWRNEYDWPVELVSQNVSQLGFKADDFMSGKVKYGEVIHPADKAKVEEEVQGFIDAGDDHYRHEYRIVDPTGRVYWIADSTVVVRDETGEVTSFLGIAFDFTEKKTAENELARLRNLLKNTIDSMPTMLVGVDESLRINQWNRSAEEDTGLTYEQVAGTQLMDVFPQLKDERDLIMDSVEKLEVREKNKIPFNSDGHIQYKNIKIYPLLESEDGRGAVVLIDDVTMKSRLEDMMIQTEKMMSVGGLAAGMAHEINNPLGAVLSGVQGTERRLSPSLKKNIEVASELGLDLNKVHQYMDKRGILGYLRGISDAGRRAASIVRNMLEFSRKSESSRTQVQVKGILEKALSLAENDYDLKKKYDFKVIEIRRDYEQNLPAVGITETEIEQVFLNIFKNAAQAMADKDFTDERPTLTLRTRKDGKFVRVEVEDNGPGMDEDVRKRVFEPFYTTKRVGLGTGLGLSVSYFIITRNHEGEFLVESEEGKGSKFIIRLPAGDNHENE</sequence>
<keyword evidence="9" id="KW-0902">Two-component regulatory system</keyword>
<dbReference type="InterPro" id="IPR003660">
    <property type="entry name" value="HAMP_dom"/>
</dbReference>
<dbReference type="eggNOG" id="COG4191">
    <property type="taxonomic scope" value="Bacteria"/>
</dbReference>
<dbReference type="CDD" id="cd00130">
    <property type="entry name" value="PAS"/>
    <property type="match status" value="2"/>
</dbReference>
<dbReference type="NCBIfam" id="TIGR00229">
    <property type="entry name" value="sensory_box"/>
    <property type="match status" value="2"/>
</dbReference>
<dbReference type="PROSITE" id="PS50109">
    <property type="entry name" value="HIS_KIN"/>
    <property type="match status" value="1"/>
</dbReference>
<dbReference type="InterPro" id="IPR000700">
    <property type="entry name" value="PAS-assoc_C"/>
</dbReference>
<dbReference type="SMART" id="SM00091">
    <property type="entry name" value="PAS"/>
    <property type="match status" value="2"/>
</dbReference>
<dbReference type="InterPro" id="IPR000014">
    <property type="entry name" value="PAS"/>
</dbReference>
<comment type="subcellular location">
    <subcellularLocation>
        <location evidence="2">Membrane</location>
    </subcellularLocation>
</comment>
<dbReference type="InterPro" id="IPR013767">
    <property type="entry name" value="PAS_fold"/>
</dbReference>
<dbReference type="Gene3D" id="1.10.287.130">
    <property type="match status" value="1"/>
</dbReference>
<proteinExistence type="predicted"/>
<evidence type="ECO:0000256" key="6">
    <source>
        <dbReference type="ARBA" id="ARBA00022741"/>
    </source>
</evidence>
<evidence type="ECO:0000313" key="16">
    <source>
        <dbReference type="Proteomes" id="UP000002601"/>
    </source>
</evidence>
<evidence type="ECO:0000259" key="14">
    <source>
        <dbReference type="PROSITE" id="PS50885"/>
    </source>
</evidence>
<accession>C6C073</accession>
<dbReference type="AlphaFoldDB" id="C6C073"/>
<dbReference type="Gene3D" id="3.30.450.20">
    <property type="entry name" value="PAS domain"/>
    <property type="match status" value="2"/>
</dbReference>
<dbReference type="SUPFAM" id="SSF55785">
    <property type="entry name" value="PYP-like sensor domain (PAS domain)"/>
    <property type="match status" value="2"/>
</dbReference>
<dbReference type="SMART" id="SM00388">
    <property type="entry name" value="HisKA"/>
    <property type="match status" value="1"/>
</dbReference>
<dbReference type="Proteomes" id="UP000002601">
    <property type="component" value="Chromosome"/>
</dbReference>
<dbReference type="InterPro" id="IPR033414">
    <property type="entry name" value="Sensor_dom"/>
</dbReference>
<dbReference type="EMBL" id="CP001649">
    <property type="protein sequence ID" value="ACS80944.1"/>
    <property type="molecule type" value="Genomic_DNA"/>
</dbReference>
<evidence type="ECO:0000313" key="15">
    <source>
        <dbReference type="EMBL" id="ACS80944.1"/>
    </source>
</evidence>
<evidence type="ECO:0000259" key="12">
    <source>
        <dbReference type="PROSITE" id="PS50112"/>
    </source>
</evidence>
<keyword evidence="10" id="KW-0472">Membrane</keyword>
<dbReference type="Pfam" id="PF00989">
    <property type="entry name" value="PAS"/>
    <property type="match status" value="1"/>
</dbReference>
<dbReference type="Gene3D" id="6.10.340.10">
    <property type="match status" value="1"/>
</dbReference>
<dbReference type="InterPro" id="IPR003661">
    <property type="entry name" value="HisK_dim/P_dom"/>
</dbReference>
<dbReference type="GO" id="GO:0016020">
    <property type="term" value="C:membrane"/>
    <property type="evidence" value="ECO:0007669"/>
    <property type="project" value="UniProtKB-SubCell"/>
</dbReference>
<dbReference type="InterPro" id="IPR013655">
    <property type="entry name" value="PAS_fold_3"/>
</dbReference>
<dbReference type="PRINTS" id="PR00344">
    <property type="entry name" value="BCTRLSENSOR"/>
</dbReference>
<dbReference type="PANTHER" id="PTHR43065">
    <property type="entry name" value="SENSOR HISTIDINE KINASE"/>
    <property type="match status" value="1"/>
</dbReference>
<dbReference type="PROSITE" id="PS50885">
    <property type="entry name" value="HAMP"/>
    <property type="match status" value="1"/>
</dbReference>
<dbReference type="GO" id="GO:0006355">
    <property type="term" value="P:regulation of DNA-templated transcription"/>
    <property type="evidence" value="ECO:0007669"/>
    <property type="project" value="InterPro"/>
</dbReference>
<organism evidence="15 16">
    <name type="scientific">Maridesulfovibrio salexigens (strain ATCC 14822 / DSM 2638 / NCIMB 8403 / VKM B-1763)</name>
    <name type="common">Desulfovibrio salexigens</name>
    <dbReference type="NCBI Taxonomy" id="526222"/>
    <lineage>
        <taxon>Bacteria</taxon>
        <taxon>Pseudomonadati</taxon>
        <taxon>Thermodesulfobacteriota</taxon>
        <taxon>Desulfovibrionia</taxon>
        <taxon>Desulfovibrionales</taxon>
        <taxon>Desulfovibrionaceae</taxon>
        <taxon>Maridesulfovibrio</taxon>
    </lineage>
</organism>
<evidence type="ECO:0000256" key="5">
    <source>
        <dbReference type="ARBA" id="ARBA00022679"/>
    </source>
</evidence>
<dbReference type="HOGENOM" id="CLU_021149_0_0_7"/>
<dbReference type="InterPro" id="IPR003594">
    <property type="entry name" value="HATPase_dom"/>
</dbReference>
<dbReference type="CDD" id="cd00082">
    <property type="entry name" value="HisKA"/>
    <property type="match status" value="1"/>
</dbReference>
<feature type="transmembrane region" description="Helical" evidence="10">
    <location>
        <begin position="154"/>
        <end position="180"/>
    </location>
</feature>
<dbReference type="InterPro" id="IPR035965">
    <property type="entry name" value="PAS-like_dom_sf"/>
</dbReference>
<dbReference type="SMART" id="SM00086">
    <property type="entry name" value="PAC"/>
    <property type="match status" value="1"/>
</dbReference>
<dbReference type="InterPro" id="IPR004358">
    <property type="entry name" value="Sig_transdc_His_kin-like_C"/>
</dbReference>
<dbReference type="OrthoDB" id="5522918at2"/>
<dbReference type="SUPFAM" id="SSF55874">
    <property type="entry name" value="ATPase domain of HSP90 chaperone/DNA topoisomerase II/histidine kinase"/>
    <property type="match status" value="1"/>
</dbReference>
<feature type="domain" description="PAS" evidence="12">
    <location>
        <begin position="374"/>
        <end position="425"/>
    </location>
</feature>
<dbReference type="Gene3D" id="3.30.565.10">
    <property type="entry name" value="Histidine kinase-like ATPase, C-terminal domain"/>
    <property type="match status" value="1"/>
</dbReference>
<keyword evidence="10" id="KW-0812">Transmembrane</keyword>
<feature type="domain" description="HAMP" evidence="14">
    <location>
        <begin position="178"/>
        <end position="236"/>
    </location>
</feature>
<dbReference type="SMART" id="SM00387">
    <property type="entry name" value="HATPase_c"/>
    <property type="match status" value="1"/>
</dbReference>
<feature type="domain" description="PAC" evidence="13">
    <location>
        <begin position="321"/>
        <end position="373"/>
    </location>
</feature>
<comment type="catalytic activity">
    <reaction evidence="1">
        <text>ATP + protein L-histidine = ADP + protein N-phospho-L-histidine.</text>
        <dbReference type="EC" id="2.7.13.3"/>
    </reaction>
</comment>
<dbReference type="InterPro" id="IPR036890">
    <property type="entry name" value="HATPase_C_sf"/>
</dbReference>
<evidence type="ECO:0000259" key="11">
    <source>
        <dbReference type="PROSITE" id="PS50109"/>
    </source>
</evidence>
<keyword evidence="6" id="KW-0547">Nucleotide-binding</keyword>
<keyword evidence="5" id="KW-0808">Transferase</keyword>
<dbReference type="Pfam" id="PF08447">
    <property type="entry name" value="PAS_3"/>
    <property type="match status" value="1"/>
</dbReference>
<dbReference type="Pfam" id="PF17149">
    <property type="entry name" value="CHASE5"/>
    <property type="match status" value="1"/>
</dbReference>
<evidence type="ECO:0000256" key="1">
    <source>
        <dbReference type="ARBA" id="ARBA00000085"/>
    </source>
</evidence>
<evidence type="ECO:0000256" key="8">
    <source>
        <dbReference type="ARBA" id="ARBA00022840"/>
    </source>
</evidence>
<dbReference type="InterPro" id="IPR001610">
    <property type="entry name" value="PAC"/>
</dbReference>
<keyword evidence="4" id="KW-0597">Phosphoprotein</keyword>
<dbReference type="EC" id="2.7.13.3" evidence="3"/>